<accession>A0AAW0MUV1</accession>
<feature type="compositionally biased region" description="Low complexity" evidence="11">
    <location>
        <begin position="287"/>
        <end position="300"/>
    </location>
</feature>
<comment type="caution">
    <text evidence="13">The sequence shown here is derived from an EMBL/GenBank/DDBJ whole genome shotgun (WGS) entry which is preliminary data.</text>
</comment>
<keyword evidence="6 9" id="KW-0371">Homeobox</keyword>
<dbReference type="InterPro" id="IPR001356">
    <property type="entry name" value="HD"/>
</dbReference>
<dbReference type="GO" id="GO:0001228">
    <property type="term" value="F:DNA-binding transcription activator activity, RNA polymerase II-specific"/>
    <property type="evidence" value="ECO:0007669"/>
    <property type="project" value="TreeGrafter"/>
</dbReference>
<reference evidence="14" key="1">
    <citation type="submission" date="2024-04" db="EMBL/GenBank/DDBJ databases">
        <title>Salinicola lusitanus LLJ914,a marine bacterium isolated from the Okinawa Trough.</title>
        <authorList>
            <person name="Li J."/>
        </authorList>
    </citation>
    <scope>NUCLEOTIDE SEQUENCE [LARGE SCALE GENOMIC DNA]</scope>
</reference>
<gene>
    <name evidence="13" type="ORF">WMY93_026934</name>
</gene>
<organism evidence="13 14">
    <name type="scientific">Mugilogobius chulae</name>
    <name type="common">yellowstripe goby</name>
    <dbReference type="NCBI Taxonomy" id="88201"/>
    <lineage>
        <taxon>Eukaryota</taxon>
        <taxon>Metazoa</taxon>
        <taxon>Chordata</taxon>
        <taxon>Craniata</taxon>
        <taxon>Vertebrata</taxon>
        <taxon>Euteleostomi</taxon>
        <taxon>Actinopterygii</taxon>
        <taxon>Neopterygii</taxon>
        <taxon>Teleostei</taxon>
        <taxon>Neoteleostei</taxon>
        <taxon>Acanthomorphata</taxon>
        <taxon>Gobiaria</taxon>
        <taxon>Gobiiformes</taxon>
        <taxon>Gobioidei</taxon>
        <taxon>Gobiidae</taxon>
        <taxon>Gobionellinae</taxon>
        <taxon>Mugilogobius</taxon>
    </lineage>
</organism>
<dbReference type="FunFam" id="1.10.10.60:FF:000093">
    <property type="entry name" value="ALX homeobox protein 1"/>
    <property type="match status" value="1"/>
</dbReference>
<evidence type="ECO:0000256" key="5">
    <source>
        <dbReference type="ARBA" id="ARBA00023125"/>
    </source>
</evidence>
<keyword evidence="4" id="KW-0805">Transcription regulation</keyword>
<dbReference type="InterPro" id="IPR050649">
    <property type="entry name" value="Paired_Homeobox_TFs"/>
</dbReference>
<evidence type="ECO:0000256" key="8">
    <source>
        <dbReference type="ARBA" id="ARBA00023242"/>
    </source>
</evidence>
<dbReference type="EMBL" id="JBBPFD010000020">
    <property type="protein sequence ID" value="KAK7883811.1"/>
    <property type="molecule type" value="Genomic_DNA"/>
</dbReference>
<evidence type="ECO:0000256" key="7">
    <source>
        <dbReference type="ARBA" id="ARBA00023163"/>
    </source>
</evidence>
<evidence type="ECO:0000256" key="2">
    <source>
        <dbReference type="ARBA" id="ARBA00005733"/>
    </source>
</evidence>
<comment type="subcellular location">
    <subcellularLocation>
        <location evidence="1 9 10">Nucleus</location>
    </subcellularLocation>
</comment>
<dbReference type="GO" id="GO:0000977">
    <property type="term" value="F:RNA polymerase II transcription regulatory region sequence-specific DNA binding"/>
    <property type="evidence" value="ECO:0007669"/>
    <property type="project" value="TreeGrafter"/>
</dbReference>
<evidence type="ECO:0000256" key="4">
    <source>
        <dbReference type="ARBA" id="ARBA00023015"/>
    </source>
</evidence>
<dbReference type="Pfam" id="PF00046">
    <property type="entry name" value="Homeodomain"/>
    <property type="match status" value="1"/>
</dbReference>
<dbReference type="PANTHER" id="PTHR24329:SF359">
    <property type="entry name" value="ALX HOMEOBOX PROTEIN 1"/>
    <property type="match status" value="1"/>
</dbReference>
<evidence type="ECO:0000256" key="11">
    <source>
        <dbReference type="SAM" id="MobiDB-lite"/>
    </source>
</evidence>
<dbReference type="InterPro" id="IPR009057">
    <property type="entry name" value="Homeodomain-like_sf"/>
</dbReference>
<evidence type="ECO:0000313" key="14">
    <source>
        <dbReference type="Proteomes" id="UP001460270"/>
    </source>
</evidence>
<dbReference type="GO" id="GO:0005634">
    <property type="term" value="C:nucleus"/>
    <property type="evidence" value="ECO:0007669"/>
    <property type="project" value="UniProtKB-SubCell"/>
</dbReference>
<sequence>MDFLEVKSSGIKAAADFYLEPVLQGLEGGHFFSKVPGKCAQGFGLSERSDAEHNVSYVVTKPEADSVHSELGACSPVSHCSPVSSDHRTLCSPASSDHRTLCSPASSDHRTLCSPASSDHRTLCSPASSDHRTLCSPVTHADPDEAADKCDSHVSSSKKRRHRTTFSSAQLDELEKVFQKTHYPDVYVREQLATRTQLTEARVQVWFQNRRAKWRKRERYGQLQNKSHFPPAYDLLPRADAYAQIPNSLWPAPSAAPPVVPSYSPRSSGSEHAAYVNFNQQNQFNFFNPDSLLSSSAASPSPGPHPHPHLSHGVPPRPSDLTPSTPSPSSREGPPASPC</sequence>
<keyword evidence="14" id="KW-1185">Reference proteome</keyword>
<feature type="DNA-binding region" description="Homeobox" evidence="9">
    <location>
        <begin position="159"/>
        <end position="218"/>
    </location>
</feature>
<proteinExistence type="inferred from homology"/>
<evidence type="ECO:0000313" key="13">
    <source>
        <dbReference type="EMBL" id="KAK7883811.1"/>
    </source>
</evidence>
<name>A0AAW0MUV1_9GOBI</name>
<dbReference type="PANTHER" id="PTHR24329">
    <property type="entry name" value="HOMEOBOX PROTEIN ARISTALESS"/>
    <property type="match status" value="1"/>
</dbReference>
<feature type="domain" description="Homeobox" evidence="12">
    <location>
        <begin position="157"/>
        <end position="217"/>
    </location>
</feature>
<dbReference type="PROSITE" id="PS50071">
    <property type="entry name" value="HOMEOBOX_2"/>
    <property type="match status" value="1"/>
</dbReference>
<feature type="region of interest" description="Disordered" evidence="11">
    <location>
        <begin position="140"/>
        <end position="164"/>
    </location>
</feature>
<dbReference type="SMART" id="SM00389">
    <property type="entry name" value="HOX"/>
    <property type="match status" value="1"/>
</dbReference>
<dbReference type="InterPro" id="IPR017970">
    <property type="entry name" value="Homeobox_CS"/>
</dbReference>
<keyword evidence="7" id="KW-0804">Transcription</keyword>
<dbReference type="Proteomes" id="UP001460270">
    <property type="component" value="Unassembled WGS sequence"/>
</dbReference>
<feature type="region of interest" description="Disordered" evidence="11">
    <location>
        <begin position="287"/>
        <end position="339"/>
    </location>
</feature>
<dbReference type="GO" id="GO:0048704">
    <property type="term" value="P:embryonic skeletal system morphogenesis"/>
    <property type="evidence" value="ECO:0007669"/>
    <property type="project" value="TreeGrafter"/>
</dbReference>
<feature type="region of interest" description="Disordered" evidence="11">
    <location>
        <begin position="251"/>
        <end position="270"/>
    </location>
</feature>
<feature type="compositionally biased region" description="Basic and acidic residues" evidence="11">
    <location>
        <begin position="141"/>
        <end position="152"/>
    </location>
</feature>
<dbReference type="AlphaFoldDB" id="A0AAW0MUV1"/>
<protein>
    <recommendedName>
        <fullName evidence="12">Homeobox domain-containing protein</fullName>
    </recommendedName>
</protein>
<keyword evidence="8 9" id="KW-0539">Nucleus</keyword>
<keyword evidence="3" id="KW-0217">Developmental protein</keyword>
<evidence type="ECO:0000259" key="12">
    <source>
        <dbReference type="PROSITE" id="PS50071"/>
    </source>
</evidence>
<feature type="compositionally biased region" description="Low complexity" evidence="11">
    <location>
        <begin position="311"/>
        <end position="339"/>
    </location>
</feature>
<evidence type="ECO:0000256" key="9">
    <source>
        <dbReference type="PROSITE-ProRule" id="PRU00108"/>
    </source>
</evidence>
<dbReference type="CDD" id="cd00086">
    <property type="entry name" value="homeodomain"/>
    <property type="match status" value="1"/>
</dbReference>
<keyword evidence="5 9" id="KW-0238">DNA-binding</keyword>
<dbReference type="PROSITE" id="PS00027">
    <property type="entry name" value="HOMEOBOX_1"/>
    <property type="match status" value="1"/>
</dbReference>
<comment type="similarity">
    <text evidence="2">Belongs to the paired homeobox family.</text>
</comment>
<evidence type="ECO:0000256" key="6">
    <source>
        <dbReference type="ARBA" id="ARBA00023155"/>
    </source>
</evidence>
<evidence type="ECO:0000256" key="10">
    <source>
        <dbReference type="RuleBase" id="RU000682"/>
    </source>
</evidence>
<evidence type="ECO:0000256" key="3">
    <source>
        <dbReference type="ARBA" id="ARBA00022473"/>
    </source>
</evidence>
<dbReference type="GO" id="GO:0045892">
    <property type="term" value="P:negative regulation of DNA-templated transcription"/>
    <property type="evidence" value="ECO:0007669"/>
    <property type="project" value="TreeGrafter"/>
</dbReference>
<dbReference type="Gene3D" id="1.10.10.60">
    <property type="entry name" value="Homeodomain-like"/>
    <property type="match status" value="1"/>
</dbReference>
<dbReference type="SUPFAM" id="SSF46689">
    <property type="entry name" value="Homeodomain-like"/>
    <property type="match status" value="1"/>
</dbReference>
<feature type="compositionally biased region" description="Low complexity" evidence="11">
    <location>
        <begin position="261"/>
        <end position="270"/>
    </location>
</feature>
<evidence type="ECO:0000256" key="1">
    <source>
        <dbReference type="ARBA" id="ARBA00004123"/>
    </source>
</evidence>